<evidence type="ECO:0000256" key="11">
    <source>
        <dbReference type="ARBA" id="ARBA00023004"/>
    </source>
</evidence>
<evidence type="ECO:0000313" key="18">
    <source>
        <dbReference type="Proteomes" id="UP001566204"/>
    </source>
</evidence>
<dbReference type="PANTHER" id="PTHR40255">
    <property type="entry name" value="UPF0093 MEMBRANE PROTEIN SLR1790"/>
    <property type="match status" value="1"/>
</dbReference>
<dbReference type="PANTHER" id="PTHR40255:SF1">
    <property type="entry name" value="PROTOPORPHYRINOGEN IX OXIDASE"/>
    <property type="match status" value="1"/>
</dbReference>
<sequence length="186" mass="21623">MVYLYAKAVHIIFVVCWMAGLFYMVRLFIYHTEAKSKSVAEYEILHKQFTVMEAKLWWIITTPAMYLTILAALVMLYINPGLLGMGWMHVKLTFVLGLILYHFACQRIMFQLKCEMCSWSSTKLRLWNELATVLLFAIVFTVVLKSALNWIFGVLGLLILSISLMMAVKLYKKFRNKNSSKRTLNS</sequence>
<dbReference type="GO" id="GO:0046872">
    <property type="term" value="F:metal ion binding"/>
    <property type="evidence" value="ECO:0007669"/>
    <property type="project" value="UniProtKB-KW"/>
</dbReference>
<evidence type="ECO:0000256" key="8">
    <source>
        <dbReference type="ARBA" id="ARBA00022723"/>
    </source>
</evidence>
<evidence type="ECO:0000313" key="16">
    <source>
        <dbReference type="EMBL" id="VTR40743.1"/>
    </source>
</evidence>
<comment type="subcellular location">
    <subcellularLocation>
        <location evidence="1 14">Cell membrane</location>
        <topology evidence="1 14">Multi-pass membrane protein</topology>
    </subcellularLocation>
</comment>
<protein>
    <recommendedName>
        <fullName evidence="4 14">Protoporphyrinogen IX oxidase</fullName>
        <shortName evidence="14">PPO</shortName>
        <ecNumber evidence="14">1.3.99.-</ecNumber>
    </recommendedName>
</protein>
<dbReference type="GO" id="GO:0070818">
    <property type="term" value="F:protoporphyrinogen oxidase activity"/>
    <property type="evidence" value="ECO:0007669"/>
    <property type="project" value="UniProtKB-UniRule"/>
</dbReference>
<comment type="similarity">
    <text evidence="3 14">Belongs to the HemJ family.</text>
</comment>
<dbReference type="InterPro" id="IPR005265">
    <property type="entry name" value="HemJ-like"/>
</dbReference>
<evidence type="ECO:0000256" key="10">
    <source>
        <dbReference type="ARBA" id="ARBA00023002"/>
    </source>
</evidence>
<keyword evidence="6 14" id="KW-0349">Heme</keyword>
<dbReference type="RefSeq" id="WP_028070601.1">
    <property type="nucleotide sequence ID" value="NZ_CP141191.1"/>
</dbReference>
<evidence type="ECO:0000256" key="13">
    <source>
        <dbReference type="ARBA" id="ARBA00048390"/>
    </source>
</evidence>
<dbReference type="Proteomes" id="UP001566204">
    <property type="component" value="Unassembled WGS sequence"/>
</dbReference>
<evidence type="ECO:0000256" key="1">
    <source>
        <dbReference type="ARBA" id="ARBA00004651"/>
    </source>
</evidence>
<evidence type="ECO:0000256" key="7">
    <source>
        <dbReference type="ARBA" id="ARBA00022692"/>
    </source>
</evidence>
<proteinExistence type="inferred from homology"/>
<feature type="transmembrane region" description="Helical" evidence="14">
    <location>
        <begin position="56"/>
        <end position="78"/>
    </location>
</feature>
<dbReference type="EC" id="1.3.99.-" evidence="14"/>
<evidence type="ECO:0000256" key="12">
    <source>
        <dbReference type="ARBA" id="ARBA00023136"/>
    </source>
</evidence>
<organism evidence="16 17">
    <name type="scientific">Sphingobacterium thalpophilum</name>
    <dbReference type="NCBI Taxonomy" id="259"/>
    <lineage>
        <taxon>Bacteria</taxon>
        <taxon>Pseudomonadati</taxon>
        <taxon>Bacteroidota</taxon>
        <taxon>Sphingobacteriia</taxon>
        <taxon>Sphingobacteriales</taxon>
        <taxon>Sphingobacteriaceae</taxon>
        <taxon>Sphingobacterium</taxon>
    </lineage>
</organism>
<evidence type="ECO:0000256" key="14">
    <source>
        <dbReference type="HAMAP-Rule" id="MF_02239"/>
    </source>
</evidence>
<comment type="subunit">
    <text evidence="14">Homodimer.</text>
</comment>
<feature type="transmembrane region" description="Helical" evidence="14">
    <location>
        <begin position="150"/>
        <end position="171"/>
    </location>
</feature>
<dbReference type="HAMAP" id="MF_02239">
    <property type="entry name" value="HemJ"/>
    <property type="match status" value="1"/>
</dbReference>
<name>A0A4U9V4N8_9SPHI</name>
<evidence type="ECO:0000313" key="15">
    <source>
        <dbReference type="EMBL" id="MEZ0452710.1"/>
    </source>
</evidence>
<keyword evidence="11 14" id="KW-0408">Iron</keyword>
<keyword evidence="9 14" id="KW-1133">Transmembrane helix</keyword>
<keyword evidence="7 14" id="KW-0812">Transmembrane</keyword>
<dbReference type="EMBL" id="JBEOQB010000003">
    <property type="protein sequence ID" value="MEZ0452710.1"/>
    <property type="molecule type" value="Genomic_DNA"/>
</dbReference>
<comment type="cofactor">
    <cofactor evidence="14">
        <name>heme b</name>
        <dbReference type="ChEBI" id="CHEBI:60344"/>
    </cofactor>
    <text evidence="14">Binds 1 heme b (iron(II)-protoporphyrin IX) group per subunit.</text>
</comment>
<feature type="transmembrane region" description="Helical" evidence="14">
    <location>
        <begin position="126"/>
        <end position="144"/>
    </location>
</feature>
<feature type="binding site" description="axial binding residue" evidence="14">
    <location>
        <position position="10"/>
    </location>
    <ligand>
        <name>heme</name>
        <dbReference type="ChEBI" id="CHEBI:30413"/>
    </ligand>
    <ligandPart>
        <name>Fe</name>
        <dbReference type="ChEBI" id="CHEBI:18248"/>
    </ligandPart>
</feature>
<reference evidence="16 17" key="1">
    <citation type="submission" date="2019-05" db="EMBL/GenBank/DDBJ databases">
        <authorList>
            <consortium name="Pathogen Informatics"/>
        </authorList>
    </citation>
    <scope>NUCLEOTIDE SEQUENCE [LARGE SCALE GENOMIC DNA]</scope>
    <source>
        <strain evidence="16 17">NCTC11429</strain>
    </source>
</reference>
<keyword evidence="18" id="KW-1185">Reference proteome</keyword>
<keyword evidence="10 14" id="KW-0560">Oxidoreductase</keyword>
<comment type="catalytic activity">
    <reaction evidence="13 14">
        <text>protoporphyrinogen IX + 3 A = protoporphyrin IX + 3 AH2</text>
        <dbReference type="Rhea" id="RHEA:62000"/>
        <dbReference type="ChEBI" id="CHEBI:13193"/>
        <dbReference type="ChEBI" id="CHEBI:17499"/>
        <dbReference type="ChEBI" id="CHEBI:57306"/>
        <dbReference type="ChEBI" id="CHEBI:57307"/>
    </reaction>
</comment>
<dbReference type="STRING" id="1123265.GCA_000686625_03915"/>
<gene>
    <name evidence="15" type="ORF">ABTW24_14010</name>
    <name evidence="16" type="ORF">NCTC11429_02387</name>
</gene>
<dbReference type="AlphaFoldDB" id="A0A4U9V4N8"/>
<evidence type="ECO:0000313" key="17">
    <source>
        <dbReference type="Proteomes" id="UP000308196"/>
    </source>
</evidence>
<dbReference type="Pfam" id="PF03653">
    <property type="entry name" value="UPF0093"/>
    <property type="match status" value="1"/>
</dbReference>
<keyword evidence="8 14" id="KW-0479">Metal-binding</keyword>
<keyword evidence="5 14" id="KW-1003">Cell membrane</keyword>
<evidence type="ECO:0000256" key="6">
    <source>
        <dbReference type="ARBA" id="ARBA00022617"/>
    </source>
</evidence>
<dbReference type="KEGG" id="stha:NCTC11429_02387"/>
<evidence type="ECO:0000256" key="2">
    <source>
        <dbReference type="ARBA" id="ARBA00005073"/>
    </source>
</evidence>
<comment type="pathway">
    <text evidence="2 14">Porphyrin-containing compound metabolism; protoporphyrin-IX biosynthesis; protoporphyrin-IX from protoporphyrinogen-IX: step 1/1.</text>
</comment>
<dbReference type="UniPathway" id="UPA00251">
    <property type="reaction ID" value="UER00324"/>
</dbReference>
<accession>A0A4U9V4N8</accession>
<evidence type="ECO:0000256" key="3">
    <source>
        <dbReference type="ARBA" id="ARBA00006501"/>
    </source>
</evidence>
<dbReference type="GO" id="GO:0006782">
    <property type="term" value="P:protoporphyrinogen IX biosynthetic process"/>
    <property type="evidence" value="ECO:0007669"/>
    <property type="project" value="UniProtKB-UniRule"/>
</dbReference>
<dbReference type="EMBL" id="LR590484">
    <property type="protein sequence ID" value="VTR40743.1"/>
    <property type="molecule type" value="Genomic_DNA"/>
</dbReference>
<reference evidence="15 18" key="2">
    <citation type="submission" date="2024-06" db="EMBL/GenBank/DDBJ databases">
        <title>Soil Sphingobacterium thalpophilum.</title>
        <authorList>
            <person name="Yang J."/>
            <person name="Li J."/>
        </authorList>
    </citation>
    <scope>NUCLEOTIDE SEQUENCE [LARGE SCALE GENOMIC DNA]</scope>
    <source>
        <strain evidence="15 18">22g91tb</strain>
    </source>
</reference>
<comment type="function">
    <text evidence="14">Catalyzes the oxidation of protoporphyrinogen IX to protoporphyrin IX.</text>
</comment>
<feature type="transmembrane region" description="Helical" evidence="14">
    <location>
        <begin position="6"/>
        <end position="29"/>
    </location>
</feature>
<dbReference type="GO" id="GO:0005886">
    <property type="term" value="C:plasma membrane"/>
    <property type="evidence" value="ECO:0007669"/>
    <property type="project" value="UniProtKB-SubCell"/>
</dbReference>
<evidence type="ECO:0000256" key="4">
    <source>
        <dbReference type="ARBA" id="ARBA00017504"/>
    </source>
</evidence>
<dbReference type="Proteomes" id="UP000308196">
    <property type="component" value="Chromosome"/>
</dbReference>
<dbReference type="GeneID" id="78463104"/>
<evidence type="ECO:0000256" key="9">
    <source>
        <dbReference type="ARBA" id="ARBA00022989"/>
    </source>
</evidence>
<feature type="binding site" description="axial binding residue" evidence="14">
    <location>
        <position position="91"/>
    </location>
    <ligand>
        <name>heme</name>
        <dbReference type="ChEBI" id="CHEBI:30413"/>
    </ligand>
    <ligandPart>
        <name>Fe</name>
        <dbReference type="ChEBI" id="CHEBI:18248"/>
    </ligandPart>
</feature>
<keyword evidence="12 14" id="KW-0472">Membrane</keyword>
<feature type="transmembrane region" description="Helical" evidence="14">
    <location>
        <begin position="84"/>
        <end position="105"/>
    </location>
</feature>
<evidence type="ECO:0000256" key="5">
    <source>
        <dbReference type="ARBA" id="ARBA00022475"/>
    </source>
</evidence>